<name>A0A0K2XV38_HELHE</name>
<dbReference type="EMBL" id="CDMK01000002">
    <property type="protein sequence ID" value="CRI34858.1"/>
    <property type="molecule type" value="Genomic_DNA"/>
</dbReference>
<dbReference type="AlphaFoldDB" id="A0A0K2XV38"/>
<proteinExistence type="predicted"/>
<keyword evidence="2" id="KW-1185">Reference proteome</keyword>
<evidence type="ECO:0000313" key="2">
    <source>
        <dbReference type="Proteomes" id="UP000046090"/>
    </source>
</evidence>
<evidence type="ECO:0000313" key="1">
    <source>
        <dbReference type="EMBL" id="CRI34858.1"/>
    </source>
</evidence>
<dbReference type="Proteomes" id="UP000046090">
    <property type="component" value="Unassembled WGS sequence"/>
</dbReference>
<organism evidence="1 2">
    <name type="scientific">Helicobacter heilmannii</name>
    <dbReference type="NCBI Taxonomy" id="35817"/>
    <lineage>
        <taxon>Bacteria</taxon>
        <taxon>Pseudomonadati</taxon>
        <taxon>Campylobacterota</taxon>
        <taxon>Epsilonproteobacteria</taxon>
        <taxon>Campylobacterales</taxon>
        <taxon>Helicobacteraceae</taxon>
        <taxon>Helicobacter</taxon>
    </lineage>
</organism>
<dbReference type="Gene3D" id="3.40.50.300">
    <property type="entry name" value="P-loop containing nucleotide triphosphate hydrolases"/>
    <property type="match status" value="1"/>
</dbReference>
<sequence>MGTGKNTLINVVFGIEVARTGQGAPIIQQIANIQGGLTSHDTKGLEFKDFSTTKQEIFNFLERMHCQEAKEQIHIAWLCIQESARCVQEGEVETV</sequence>
<gene>
    <name evidence="1" type="ORF">HHE01_06590</name>
</gene>
<dbReference type="STRING" id="1216962.BN341_13140"/>
<dbReference type="InterPro" id="IPR027417">
    <property type="entry name" value="P-loop_NTPase"/>
</dbReference>
<accession>A0A0K2XV38</accession>
<reference evidence="2" key="1">
    <citation type="submission" date="2014-12" db="EMBL/GenBank/DDBJ databases">
        <authorList>
            <person name="Smet A."/>
        </authorList>
    </citation>
    <scope>NUCLEOTIDE SEQUENCE [LARGE SCALE GENOMIC DNA]</scope>
</reference>
<protein>
    <submittedName>
        <fullName evidence="1">Uncharacterized protein</fullName>
    </submittedName>
</protein>